<comment type="subcellular location">
    <subcellularLocation>
        <location evidence="1">Nucleus</location>
    </subcellularLocation>
</comment>
<keyword evidence="4" id="KW-0677">Repeat</keyword>
<evidence type="ECO:0000256" key="3">
    <source>
        <dbReference type="ARBA" id="ARBA00022723"/>
    </source>
</evidence>
<dbReference type="Proteomes" id="UP000766486">
    <property type="component" value="Unassembled WGS sequence"/>
</dbReference>
<keyword evidence="6" id="KW-0238">DNA-binding</keyword>
<protein>
    <submittedName>
        <fullName evidence="10">Uncharacterized protein</fullName>
    </submittedName>
</protein>
<evidence type="ECO:0000256" key="5">
    <source>
        <dbReference type="ARBA" id="ARBA00022833"/>
    </source>
</evidence>
<keyword evidence="2" id="KW-0597">Phosphoprotein</keyword>
<evidence type="ECO:0000256" key="7">
    <source>
        <dbReference type="ARBA" id="ARBA00023163"/>
    </source>
</evidence>
<organism evidence="10 11">
    <name type="scientific">Bionectria ochroleuca</name>
    <name type="common">Gliocladium roseum</name>
    <dbReference type="NCBI Taxonomy" id="29856"/>
    <lineage>
        <taxon>Eukaryota</taxon>
        <taxon>Fungi</taxon>
        <taxon>Dikarya</taxon>
        <taxon>Ascomycota</taxon>
        <taxon>Pezizomycotina</taxon>
        <taxon>Sordariomycetes</taxon>
        <taxon>Hypocreomycetidae</taxon>
        <taxon>Hypocreales</taxon>
        <taxon>Bionectriaceae</taxon>
        <taxon>Clonostachys</taxon>
    </lineage>
</organism>
<evidence type="ECO:0000256" key="9">
    <source>
        <dbReference type="SAM" id="MobiDB-lite"/>
    </source>
</evidence>
<sequence>MSNIKEEDKKPAVFAGTNLRAPNPLSDSQEATDHVDSAFQIRDEGYRHEQARAHEEVADPDLSAVPKTDHEEGQPKLSSEHTSSLASELAGVGFGGVSPPRPPISPSFSPASPHSPVYHSNSPKFSPGSPSYSPNTPPHIAAAAYFGSNSPTFSPSSPSYSPTSPAYSPNSPAYSPASPLYSPTSPPYYAQGSPCSPGYSPTSVSPTSTQDGRPYSPSSPNLPSSSGHWSPTPVRGQSTPKQ</sequence>
<evidence type="ECO:0000313" key="10">
    <source>
        <dbReference type="EMBL" id="VUC37046.1"/>
    </source>
</evidence>
<feature type="region of interest" description="Disordered" evidence="9">
    <location>
        <begin position="1"/>
        <end position="242"/>
    </location>
</feature>
<keyword evidence="11" id="KW-1185">Reference proteome</keyword>
<evidence type="ECO:0000256" key="2">
    <source>
        <dbReference type="ARBA" id="ARBA00022553"/>
    </source>
</evidence>
<reference evidence="10 11" key="1">
    <citation type="submission" date="2019-06" db="EMBL/GenBank/DDBJ databases">
        <authorList>
            <person name="Broberg M."/>
        </authorList>
    </citation>
    <scope>NUCLEOTIDE SEQUENCE [LARGE SCALE GENOMIC DNA]</scope>
</reference>
<evidence type="ECO:0000256" key="1">
    <source>
        <dbReference type="ARBA" id="ARBA00004123"/>
    </source>
</evidence>
<feature type="compositionally biased region" description="Polar residues" evidence="9">
    <location>
        <begin position="199"/>
        <end position="211"/>
    </location>
</feature>
<accession>A0ABY6V3M8</accession>
<feature type="compositionally biased region" description="Low complexity" evidence="9">
    <location>
        <begin position="106"/>
        <end position="116"/>
    </location>
</feature>
<feature type="compositionally biased region" description="Polar residues" evidence="9">
    <location>
        <begin position="76"/>
        <end position="86"/>
    </location>
</feature>
<gene>
    <name evidence="10" type="ORF">CLO192961_LOCUS462814</name>
</gene>
<feature type="compositionally biased region" description="Basic and acidic residues" evidence="9">
    <location>
        <begin position="1"/>
        <end position="11"/>
    </location>
</feature>
<keyword evidence="8" id="KW-0539">Nucleus</keyword>
<evidence type="ECO:0000256" key="8">
    <source>
        <dbReference type="ARBA" id="ARBA00023242"/>
    </source>
</evidence>
<comment type="caution">
    <text evidence="10">The sequence shown here is derived from an EMBL/GenBank/DDBJ whole genome shotgun (WGS) entry which is preliminary data.</text>
</comment>
<dbReference type="PRINTS" id="PR01217">
    <property type="entry name" value="PRICHEXTENSN"/>
</dbReference>
<keyword evidence="5" id="KW-0862">Zinc</keyword>
<evidence type="ECO:0000256" key="4">
    <source>
        <dbReference type="ARBA" id="ARBA00022737"/>
    </source>
</evidence>
<dbReference type="InterPro" id="IPR000684">
    <property type="entry name" value="RNA_pol_II_repeat_euk"/>
</dbReference>
<dbReference type="PROSITE" id="PS00115">
    <property type="entry name" value="RNA_POL_II_REPEAT"/>
    <property type="match status" value="1"/>
</dbReference>
<dbReference type="EMBL" id="CABFNS010000936">
    <property type="protein sequence ID" value="VUC37046.1"/>
    <property type="molecule type" value="Genomic_DNA"/>
</dbReference>
<proteinExistence type="predicted"/>
<evidence type="ECO:0000313" key="11">
    <source>
        <dbReference type="Proteomes" id="UP000766486"/>
    </source>
</evidence>
<evidence type="ECO:0000256" key="6">
    <source>
        <dbReference type="ARBA" id="ARBA00023125"/>
    </source>
</evidence>
<feature type="compositionally biased region" description="Basic and acidic residues" evidence="9">
    <location>
        <begin position="31"/>
        <end position="57"/>
    </location>
</feature>
<feature type="compositionally biased region" description="Polar residues" evidence="9">
    <location>
        <begin position="118"/>
        <end position="134"/>
    </location>
</feature>
<name>A0ABY6V3M8_BIOOC</name>
<keyword evidence="7" id="KW-0804">Transcription</keyword>
<keyword evidence="3" id="KW-0479">Metal-binding</keyword>
<feature type="compositionally biased region" description="Low complexity" evidence="9">
    <location>
        <begin position="148"/>
        <end position="189"/>
    </location>
</feature>
<feature type="compositionally biased region" description="Low complexity" evidence="9">
    <location>
        <begin position="214"/>
        <end position="226"/>
    </location>
</feature>